<name>A0A6P4Y677_BRABE</name>
<feature type="binding site" evidence="7">
    <location>
        <position position="48"/>
    </location>
    <ligand>
        <name>AMP</name>
        <dbReference type="ChEBI" id="CHEBI:456215"/>
    </ligand>
</feature>
<feature type="binding site" evidence="7">
    <location>
        <begin position="153"/>
        <end position="154"/>
    </location>
    <ligand>
        <name>ATP</name>
        <dbReference type="ChEBI" id="CHEBI:30616"/>
    </ligand>
</feature>
<feature type="binding site" evidence="7">
    <location>
        <begin position="27"/>
        <end position="32"/>
    </location>
    <ligand>
        <name>ATP</name>
        <dbReference type="ChEBI" id="CHEBI:30616"/>
    </ligand>
</feature>
<dbReference type="GO" id="GO:0005524">
    <property type="term" value="F:ATP binding"/>
    <property type="evidence" value="ECO:0007669"/>
    <property type="project" value="UniProtKB-KW"/>
</dbReference>
<organism evidence="9 10">
    <name type="scientific">Branchiostoma belcheri</name>
    <name type="common">Amphioxus</name>
    <dbReference type="NCBI Taxonomy" id="7741"/>
    <lineage>
        <taxon>Eukaryota</taxon>
        <taxon>Metazoa</taxon>
        <taxon>Chordata</taxon>
        <taxon>Cephalochordata</taxon>
        <taxon>Leptocardii</taxon>
        <taxon>Amphioxiformes</taxon>
        <taxon>Branchiostomatidae</taxon>
        <taxon>Branchiostoma</taxon>
    </lineage>
</organism>
<comment type="subunit">
    <text evidence="7">Monomer.</text>
</comment>
<dbReference type="GO" id="GO:0004017">
    <property type="term" value="F:AMP kinase activity"/>
    <property type="evidence" value="ECO:0007669"/>
    <property type="project" value="UniProtKB-UniRule"/>
</dbReference>
<dbReference type="PRINTS" id="PR00094">
    <property type="entry name" value="ADENYLTKNASE"/>
</dbReference>
<keyword evidence="4 7" id="KW-0067">ATP-binding</keyword>
<keyword evidence="2 7" id="KW-0547">Nucleotide-binding</keyword>
<dbReference type="SUPFAM" id="SSF52540">
    <property type="entry name" value="P-loop containing nucleoside triphosphate hydrolases"/>
    <property type="match status" value="1"/>
</dbReference>
<dbReference type="Proteomes" id="UP000515135">
    <property type="component" value="Unplaced"/>
</dbReference>
<dbReference type="PANTHER" id="PTHR23359">
    <property type="entry name" value="NUCLEOTIDE KINASE"/>
    <property type="match status" value="1"/>
</dbReference>
<dbReference type="GO" id="GO:0046034">
    <property type="term" value="P:ATP metabolic process"/>
    <property type="evidence" value="ECO:0007669"/>
    <property type="project" value="UniProtKB-UniRule"/>
</dbReference>
<comment type="subcellular location">
    <subcellularLocation>
        <location evidence="7">Cytoplasm</location>
        <location evidence="7">Cytosol</location>
    </subcellularLocation>
    <subcellularLocation>
        <location evidence="7">Mitochondrion intermembrane space</location>
    </subcellularLocation>
    <text evidence="7">Predominantly mitochondrial.</text>
</comment>
<comment type="catalytic activity">
    <reaction evidence="7">
        <text>AMP + ATP = 2 ADP</text>
        <dbReference type="Rhea" id="RHEA:12973"/>
        <dbReference type="ChEBI" id="CHEBI:30616"/>
        <dbReference type="ChEBI" id="CHEBI:456215"/>
        <dbReference type="ChEBI" id="CHEBI:456216"/>
        <dbReference type="EC" id="2.7.4.3"/>
    </reaction>
</comment>
<feature type="binding site" evidence="7">
    <location>
        <position position="53"/>
    </location>
    <ligand>
        <name>AMP</name>
        <dbReference type="ChEBI" id="CHEBI:456215"/>
    </ligand>
</feature>
<keyword evidence="5 7" id="KW-0496">Mitochondrion</keyword>
<comment type="similarity">
    <text evidence="7">Belongs to the adenylate kinase family. AK2 subfamily.</text>
</comment>
<dbReference type="CDD" id="cd01428">
    <property type="entry name" value="ADK"/>
    <property type="match status" value="1"/>
</dbReference>
<gene>
    <name evidence="10" type="primary">LOC109465151</name>
</gene>
<dbReference type="HAMAP" id="MF_03168">
    <property type="entry name" value="Adenylate_kinase_AK2"/>
    <property type="match status" value="1"/>
</dbReference>
<feature type="region of interest" description="NMPbind" evidence="7">
    <location>
        <begin position="47"/>
        <end position="76"/>
    </location>
</feature>
<dbReference type="NCBIfam" id="TIGR01351">
    <property type="entry name" value="adk"/>
    <property type="match status" value="1"/>
</dbReference>
<comment type="catalytic activity">
    <reaction evidence="6">
        <text>GTP + AMP = GDP + ADP</text>
        <dbReference type="Rhea" id="RHEA:29863"/>
        <dbReference type="ChEBI" id="CHEBI:37565"/>
        <dbReference type="ChEBI" id="CHEBI:58189"/>
        <dbReference type="ChEBI" id="CHEBI:456215"/>
        <dbReference type="ChEBI" id="CHEBI:456216"/>
    </reaction>
</comment>
<dbReference type="NCBIfam" id="NF001380">
    <property type="entry name" value="PRK00279.1-2"/>
    <property type="match status" value="1"/>
</dbReference>
<dbReference type="Pfam" id="PF05191">
    <property type="entry name" value="ADK_lid"/>
    <property type="match status" value="1"/>
</dbReference>
<feature type="binding site" evidence="7">
    <location>
        <position position="177"/>
    </location>
    <ligand>
        <name>AMP</name>
        <dbReference type="ChEBI" id="CHEBI:456215"/>
    </ligand>
</feature>
<evidence type="ECO:0000256" key="7">
    <source>
        <dbReference type="HAMAP-Rule" id="MF_03168"/>
    </source>
</evidence>
<dbReference type="KEGG" id="bbel:109465151"/>
<evidence type="ECO:0000313" key="9">
    <source>
        <dbReference type="Proteomes" id="UP000515135"/>
    </source>
</evidence>
<dbReference type="GO" id="GO:0046033">
    <property type="term" value="P:AMP metabolic process"/>
    <property type="evidence" value="ECO:0007669"/>
    <property type="project" value="UniProtKB-UniRule"/>
</dbReference>
<feature type="region of interest" description="LID" evidence="7">
    <location>
        <begin position="143"/>
        <end position="180"/>
    </location>
</feature>
<dbReference type="AlphaFoldDB" id="A0A6P4Y677"/>
<comment type="function">
    <text evidence="7">Catalyzes the reversible transfer of the terminal phosphate group between ATP and AMP. Plays an important role in cellular energy homeostasis and in adenine nucleotide metabolism. Adenylate kinase activity is critical for regulation of the phosphate utilization and the AMP de novo biosynthesis pathways.</text>
</comment>
<keyword evidence="9" id="KW-1185">Reference proteome</keyword>
<feature type="domain" description="Adenylate kinase active site lid" evidence="8">
    <location>
        <begin position="144"/>
        <end position="179"/>
    </location>
</feature>
<dbReference type="PROSITE" id="PS00113">
    <property type="entry name" value="ADENYLATE_KINASE"/>
    <property type="match status" value="1"/>
</dbReference>
<dbReference type="HAMAP" id="MF_00235">
    <property type="entry name" value="Adenylate_kinase_Adk"/>
    <property type="match status" value="1"/>
</dbReference>
<feature type="binding site" evidence="7">
    <location>
        <position position="188"/>
    </location>
    <ligand>
        <name>AMP</name>
        <dbReference type="ChEBI" id="CHEBI:456215"/>
    </ligand>
</feature>
<dbReference type="RefSeq" id="XP_019617859.1">
    <property type="nucleotide sequence ID" value="XM_019762300.1"/>
</dbReference>
<evidence type="ECO:0000313" key="10">
    <source>
        <dbReference type="RefSeq" id="XP_019617859.1"/>
    </source>
</evidence>
<accession>A0A6P4Y677</accession>
<dbReference type="NCBIfam" id="NF011100">
    <property type="entry name" value="PRK14527.1"/>
    <property type="match status" value="1"/>
</dbReference>
<reference evidence="10" key="1">
    <citation type="submission" date="2025-08" db="UniProtKB">
        <authorList>
            <consortium name="RefSeq"/>
        </authorList>
    </citation>
    <scope>IDENTIFICATION</scope>
    <source>
        <tissue evidence="10">Gonad</tissue>
    </source>
</reference>
<dbReference type="OrthoDB" id="439792at2759"/>
<feature type="binding site" evidence="7">
    <location>
        <position position="144"/>
    </location>
    <ligand>
        <name>ATP</name>
        <dbReference type="ChEBI" id="CHEBI:30616"/>
    </ligand>
</feature>
<dbReference type="InterPro" id="IPR000850">
    <property type="entry name" value="Adenylat/UMP-CMP_kin"/>
</dbReference>
<dbReference type="InterPro" id="IPR027417">
    <property type="entry name" value="P-loop_NTPase"/>
</dbReference>
<dbReference type="InterPro" id="IPR006259">
    <property type="entry name" value="Adenyl_kin_sub"/>
</dbReference>
<feature type="binding site" evidence="7">
    <location>
        <position position="216"/>
    </location>
    <ligand>
        <name>ATP</name>
        <dbReference type="ChEBI" id="CHEBI:30616"/>
    </ligand>
</feature>
<dbReference type="FunFam" id="3.40.50.300:FF:000106">
    <property type="entry name" value="Adenylate kinase mitochondrial"/>
    <property type="match status" value="1"/>
</dbReference>
<dbReference type="Gene3D" id="3.40.50.300">
    <property type="entry name" value="P-loop containing nucleotide triphosphate hydrolases"/>
    <property type="match status" value="1"/>
</dbReference>
<evidence type="ECO:0000256" key="4">
    <source>
        <dbReference type="ARBA" id="ARBA00022840"/>
    </source>
</evidence>
<dbReference type="GeneID" id="109465151"/>
<keyword evidence="3 7" id="KW-0418">Kinase</keyword>
<dbReference type="GO" id="GO:0006172">
    <property type="term" value="P:ADP biosynthetic process"/>
    <property type="evidence" value="ECO:0007669"/>
    <property type="project" value="UniProtKB-UniRule"/>
</dbReference>
<proteinExistence type="inferred from homology"/>
<feature type="binding site" evidence="7">
    <location>
        <position position="109"/>
    </location>
    <ligand>
        <name>AMP</name>
        <dbReference type="ChEBI" id="CHEBI:456215"/>
    </ligand>
</feature>
<keyword evidence="7" id="KW-0963">Cytoplasm</keyword>
<dbReference type="InterPro" id="IPR033690">
    <property type="entry name" value="Adenylat_kinase_CS"/>
</dbReference>
<evidence type="ECO:0000256" key="6">
    <source>
        <dbReference type="ARBA" id="ARBA00048191"/>
    </source>
</evidence>
<dbReference type="InterPro" id="IPR028587">
    <property type="entry name" value="AK2"/>
</dbReference>
<dbReference type="EC" id="2.7.4.3" evidence="7"/>
<keyword evidence="1 7" id="KW-0808">Transferase</keyword>
<evidence type="ECO:0000259" key="8">
    <source>
        <dbReference type="Pfam" id="PF05191"/>
    </source>
</evidence>
<protein>
    <recommendedName>
        <fullName evidence="7">Adenylate kinase</fullName>
        <ecNumber evidence="7">2.7.4.3</ecNumber>
    </recommendedName>
    <alternativeName>
        <fullName evidence="7">ATP-AMP transphosphorylase</fullName>
    </alternativeName>
    <alternativeName>
        <fullName evidence="7">ATP:AMP phosphotransferase</fullName>
    </alternativeName>
    <alternativeName>
        <fullName evidence="7">Adenylate kinase cytosolic and mitochondrial</fullName>
    </alternativeName>
    <alternativeName>
        <fullName evidence="7">Adenylate monophosphate kinase</fullName>
    </alternativeName>
</protein>
<comment type="domain">
    <text evidence="7">Consists of three domains, a large central CORE domain and two small peripheral domains, NMPbind and LID, which undergo movements during catalysis. The LID domain closes over the site of phosphoryl transfer upon ATP binding. Assembling and dissambling the active center during each catalytic cycle provides an effective means to prevent ATP hydrolysis.</text>
</comment>
<feature type="binding site" evidence="7">
    <location>
        <begin position="102"/>
        <end position="105"/>
    </location>
    <ligand>
        <name>AMP</name>
        <dbReference type="ChEBI" id="CHEBI:456215"/>
    </ligand>
</feature>
<dbReference type="NCBIfam" id="NF001381">
    <property type="entry name" value="PRK00279.1-3"/>
    <property type="match status" value="1"/>
</dbReference>
<feature type="binding site" evidence="7">
    <location>
        <begin position="74"/>
        <end position="76"/>
    </location>
    <ligand>
        <name>AMP</name>
        <dbReference type="ChEBI" id="CHEBI:456215"/>
    </ligand>
</feature>
<evidence type="ECO:0000256" key="1">
    <source>
        <dbReference type="ARBA" id="ARBA00022679"/>
    </source>
</evidence>
<dbReference type="GO" id="GO:0005758">
    <property type="term" value="C:mitochondrial intermembrane space"/>
    <property type="evidence" value="ECO:0007669"/>
    <property type="project" value="UniProtKB-SubCell"/>
</dbReference>
<evidence type="ECO:0000256" key="3">
    <source>
        <dbReference type="ARBA" id="ARBA00022777"/>
    </source>
</evidence>
<dbReference type="Pfam" id="PF00406">
    <property type="entry name" value="ADK"/>
    <property type="match status" value="1"/>
</dbReference>
<sequence>MAPVPKVQPAAGDQPAGIRAILLGPPGAGKGTQAPKLAEKYCVCHLATGDMLRAVVASGSELGKRLKETMDQGKLVSDEMVVEMIDNNLDKPECQNGFLLDGFPRTVTQAEKLDDLLDSRQSQLDSVVEFGIDDSLLVRRICGRLIHKPSGRSYHEEFNPPKVEMTDDVTGEPLIRRSDDNAATLTKRLEAYHNQTKPLVDYYQRKNLHAKVDAAQSPDIVFASIQAIFDQATSKDKVLFM</sequence>
<evidence type="ECO:0000256" key="2">
    <source>
        <dbReference type="ARBA" id="ARBA00022741"/>
    </source>
</evidence>
<dbReference type="GO" id="GO:0005829">
    <property type="term" value="C:cytosol"/>
    <property type="evidence" value="ECO:0007669"/>
    <property type="project" value="UniProtKB-SubCell"/>
</dbReference>
<dbReference type="InterPro" id="IPR007862">
    <property type="entry name" value="Adenylate_kinase_lid-dom"/>
</dbReference>
<evidence type="ECO:0000256" key="5">
    <source>
        <dbReference type="ARBA" id="ARBA00023128"/>
    </source>
</evidence>